<protein>
    <recommendedName>
        <fullName evidence="5">Secreted protein</fullName>
    </recommendedName>
</protein>
<name>A0A829I044_9MYCO</name>
<comment type="caution">
    <text evidence="3">The sequence shown here is derived from an EMBL/GenBank/DDBJ whole genome shotgun (WGS) entry which is preliminary data.</text>
</comment>
<evidence type="ECO:0008006" key="5">
    <source>
        <dbReference type="Google" id="ProtNLM"/>
    </source>
</evidence>
<dbReference type="AlphaFoldDB" id="A0A829I044"/>
<dbReference type="Gene3D" id="1.10.287.1490">
    <property type="match status" value="1"/>
</dbReference>
<proteinExistence type="predicted"/>
<feature type="coiled-coil region" evidence="1">
    <location>
        <begin position="48"/>
        <end position="119"/>
    </location>
</feature>
<evidence type="ECO:0000313" key="3">
    <source>
        <dbReference type="EMBL" id="EPQ25171.1"/>
    </source>
</evidence>
<sequence length="163" mass="17754">MHRTAIALLLLAIALSSGGVAAPVASADLVSMSREDCDAWKEPLFVRKDKLEANLSGHAQRIQALRAAMTRHNNRQIDNTNQAAVDAYNSEADQLNAQVAQLDAEADQLNAARDEWSDEFDRFLAQCADYYAPIAPRQPTPPLNSAALIDLAARLVDSPDDQN</sequence>
<gene>
    <name evidence="3" type="ORF">J108_02360</name>
</gene>
<dbReference type="Proteomes" id="UP000014969">
    <property type="component" value="Unassembled WGS sequence"/>
</dbReference>
<accession>A0A829I044</accession>
<organism evidence="3 4">
    <name type="scientific">Mycobacteroides abscessus subsp. bolletii CRM-0020</name>
    <dbReference type="NCBI Taxonomy" id="1306401"/>
    <lineage>
        <taxon>Bacteria</taxon>
        <taxon>Bacillati</taxon>
        <taxon>Actinomycetota</taxon>
        <taxon>Actinomycetes</taxon>
        <taxon>Mycobacteriales</taxon>
        <taxon>Mycobacteriaceae</taxon>
        <taxon>Mycobacteroides</taxon>
        <taxon>Mycobacteroides abscessus</taxon>
    </lineage>
</organism>
<reference evidence="3 4" key="1">
    <citation type="journal article" date="2013" name="Genome Announc.">
        <title>Genome Sequence of an Epidemic Isolate of Mycobacterium abscessus subsp. bolletii from Rio de Janeiro, Brazil.</title>
        <authorList>
            <person name="Davidson R.M."/>
            <person name="Reynolds P.R."/>
            <person name="Farias-Hesson E."/>
            <person name="Duarte R.S."/>
            <person name="Jackson M."/>
            <person name="Strong M."/>
        </authorList>
    </citation>
    <scope>NUCLEOTIDE SEQUENCE [LARGE SCALE GENOMIC DNA]</scope>
    <source>
        <strain evidence="3 4">CRM-0020</strain>
    </source>
</reference>
<keyword evidence="2" id="KW-0732">Signal</keyword>
<feature type="chain" id="PRO_5039321955" description="Secreted protein" evidence="2">
    <location>
        <begin position="22"/>
        <end position="163"/>
    </location>
</feature>
<evidence type="ECO:0000313" key="4">
    <source>
        <dbReference type="Proteomes" id="UP000014969"/>
    </source>
</evidence>
<feature type="signal peptide" evidence="2">
    <location>
        <begin position="1"/>
        <end position="21"/>
    </location>
</feature>
<evidence type="ECO:0000256" key="1">
    <source>
        <dbReference type="SAM" id="Coils"/>
    </source>
</evidence>
<keyword evidence="1" id="KW-0175">Coiled coil</keyword>
<dbReference type="EMBL" id="ATFQ01000004">
    <property type="protein sequence ID" value="EPQ25171.1"/>
    <property type="molecule type" value="Genomic_DNA"/>
</dbReference>
<evidence type="ECO:0000256" key="2">
    <source>
        <dbReference type="SAM" id="SignalP"/>
    </source>
</evidence>